<name>X6NLA6_RETFI</name>
<evidence type="ECO:0000313" key="3">
    <source>
        <dbReference type="Proteomes" id="UP000023152"/>
    </source>
</evidence>
<gene>
    <name evidence="2" type="ORF">RFI_10062</name>
</gene>
<dbReference type="AlphaFoldDB" id="X6NLA6"/>
<protein>
    <submittedName>
        <fullName evidence="2">Uncharacterized protein</fullName>
    </submittedName>
</protein>
<dbReference type="EMBL" id="ASPP01007480">
    <property type="protein sequence ID" value="ETO27070.1"/>
    <property type="molecule type" value="Genomic_DNA"/>
</dbReference>
<feature type="compositionally biased region" description="Basic and acidic residues" evidence="1">
    <location>
        <begin position="307"/>
        <end position="321"/>
    </location>
</feature>
<evidence type="ECO:0000313" key="2">
    <source>
        <dbReference type="EMBL" id="ETO27070.1"/>
    </source>
</evidence>
<dbReference type="InterPro" id="IPR016024">
    <property type="entry name" value="ARM-type_fold"/>
</dbReference>
<feature type="region of interest" description="Disordered" evidence="1">
    <location>
        <begin position="306"/>
        <end position="330"/>
    </location>
</feature>
<reference evidence="2 3" key="1">
    <citation type="journal article" date="2013" name="Curr. Biol.">
        <title>The Genome of the Foraminiferan Reticulomyxa filosa.</title>
        <authorList>
            <person name="Glockner G."/>
            <person name="Hulsmann N."/>
            <person name="Schleicher M."/>
            <person name="Noegel A.A."/>
            <person name="Eichinger L."/>
            <person name="Gallinger C."/>
            <person name="Pawlowski J."/>
            <person name="Sierra R."/>
            <person name="Euteneuer U."/>
            <person name="Pillet L."/>
            <person name="Moustafa A."/>
            <person name="Platzer M."/>
            <person name="Groth M."/>
            <person name="Szafranski K."/>
            <person name="Schliwa M."/>
        </authorList>
    </citation>
    <scope>NUCLEOTIDE SEQUENCE [LARGE SCALE GENOMIC DNA]</scope>
</reference>
<organism evidence="2 3">
    <name type="scientific">Reticulomyxa filosa</name>
    <dbReference type="NCBI Taxonomy" id="46433"/>
    <lineage>
        <taxon>Eukaryota</taxon>
        <taxon>Sar</taxon>
        <taxon>Rhizaria</taxon>
        <taxon>Retaria</taxon>
        <taxon>Foraminifera</taxon>
        <taxon>Monothalamids</taxon>
        <taxon>Reticulomyxidae</taxon>
        <taxon>Reticulomyxa</taxon>
    </lineage>
</organism>
<evidence type="ECO:0000256" key="1">
    <source>
        <dbReference type="SAM" id="MobiDB-lite"/>
    </source>
</evidence>
<comment type="caution">
    <text evidence="2">The sequence shown here is derived from an EMBL/GenBank/DDBJ whole genome shotgun (WGS) entry which is preliminary data.</text>
</comment>
<accession>X6NLA6</accession>
<dbReference type="Proteomes" id="UP000023152">
    <property type="component" value="Unassembled WGS sequence"/>
</dbReference>
<dbReference type="SUPFAM" id="SSF48371">
    <property type="entry name" value="ARM repeat"/>
    <property type="match status" value="1"/>
</dbReference>
<sequence length="359" mass="40748">MSMSMSMLMPKTLPCHSSNTNTITNDALNGTIQQCALLDGIITGIGAVLSAKLLLLTSTSKNKGNEQLDCQYLAWIPTVFLFSPNVDLVHSACHSLQMFAKYSMEELLVPFTEQMFDNVGTQLFSVEDSHLKHVSSLIKTFTSTSKLYIHIYIYIWEPSSKMFRGVHDLLQQLIQMVKKYHKNERHLAESAIEGMSSLARGIQSKQLLLQFESGLKELRNLSQEELQFAIGGVWANLIISADRINVDAMNASSIAKKDAEEVLVLQEVDPEEEKQVTQTQTQTQTQIQILIEEEAHLTPSNKKLKLQRTEVDTDKKTEEKKKTMKSRTKQWTKRRMKSMIMSKESFARFAKTTCAMEML</sequence>
<proteinExistence type="predicted"/>
<keyword evidence="3" id="KW-1185">Reference proteome</keyword>